<comment type="caution">
    <text evidence="1">The sequence shown here is derived from an EMBL/GenBank/DDBJ whole genome shotgun (WGS) entry which is preliminary data.</text>
</comment>
<protein>
    <submittedName>
        <fullName evidence="1">Uncharacterized protein</fullName>
    </submittedName>
</protein>
<gene>
    <name evidence="1" type="ORF">PsorP6_006396</name>
</gene>
<evidence type="ECO:0000313" key="2">
    <source>
        <dbReference type="Proteomes" id="UP001163321"/>
    </source>
</evidence>
<sequence>MQQQNLMSQAQFRAFMQQTQIQFNHMLTSQGPSRKKDSPTLDGKLNENYYAYKRDVMHADLSEFVEDITCNLEKSVQNWCRTISAVECAAAGVNKKCRLFKEKIHQTLNRGSLITAFGSDSLNSNRQAGFTSKW</sequence>
<evidence type="ECO:0000313" key="1">
    <source>
        <dbReference type="EMBL" id="KAI9912609.1"/>
    </source>
</evidence>
<proteinExistence type="predicted"/>
<dbReference type="EMBL" id="CM047583">
    <property type="protein sequence ID" value="KAI9912609.1"/>
    <property type="molecule type" value="Genomic_DNA"/>
</dbReference>
<reference evidence="1 2" key="1">
    <citation type="journal article" date="2022" name="bioRxiv">
        <title>The genome of the oomycete Peronosclerospora sorghi, a cosmopolitan pathogen of maize and sorghum, is inflated with dispersed pseudogenes.</title>
        <authorList>
            <person name="Fletcher K."/>
            <person name="Martin F."/>
            <person name="Isakeit T."/>
            <person name="Cavanaugh K."/>
            <person name="Magill C."/>
            <person name="Michelmore R."/>
        </authorList>
    </citation>
    <scope>NUCLEOTIDE SEQUENCE [LARGE SCALE GENOMIC DNA]</scope>
    <source>
        <strain evidence="1">P6</strain>
    </source>
</reference>
<keyword evidence="2" id="KW-1185">Reference proteome</keyword>
<organism evidence="1 2">
    <name type="scientific">Peronosclerospora sorghi</name>
    <dbReference type="NCBI Taxonomy" id="230839"/>
    <lineage>
        <taxon>Eukaryota</taxon>
        <taxon>Sar</taxon>
        <taxon>Stramenopiles</taxon>
        <taxon>Oomycota</taxon>
        <taxon>Peronosporomycetes</taxon>
        <taxon>Peronosporales</taxon>
        <taxon>Peronosporaceae</taxon>
        <taxon>Peronosclerospora</taxon>
    </lineage>
</organism>
<dbReference type="Proteomes" id="UP001163321">
    <property type="component" value="Chromosome 4"/>
</dbReference>
<accession>A0ACC0W1J6</accession>
<name>A0ACC0W1J6_9STRA</name>